<accession>A0ABU2GWB8</accession>
<comment type="caution">
    <text evidence="1">The sequence shown here is derived from an EMBL/GenBank/DDBJ whole genome shotgun (WGS) entry which is preliminary data.</text>
</comment>
<gene>
    <name evidence="1" type="ORF">RD149_15925</name>
</gene>
<proteinExistence type="predicted"/>
<dbReference type="InterPro" id="IPR015286">
    <property type="entry name" value="Porin_fam_mycobact-type"/>
</dbReference>
<dbReference type="Gene3D" id="2.10.300.10">
    <property type="entry name" value="Porin MspA ribbon domain"/>
    <property type="match status" value="1"/>
</dbReference>
<protein>
    <submittedName>
        <fullName evidence="1">MspA family porin</fullName>
    </submittedName>
</protein>
<evidence type="ECO:0000313" key="1">
    <source>
        <dbReference type="EMBL" id="MDS1115249.1"/>
    </source>
</evidence>
<dbReference type="Proteomes" id="UP001265083">
    <property type="component" value="Unassembled WGS sequence"/>
</dbReference>
<keyword evidence="2" id="KW-1185">Reference proteome</keyword>
<sequence>MTAQHLFRNPTRRIEASMTVSKRRSPRVRRIVASALALACATAGPAMVGATASADTTVRLPGQTVTKKLKDDTAVTITRSNESARINPSLGGTPLHRNAWVSGKYVVSTSDKSAQIGIGSGYIVGCQLTLGGNSNSRSGGSAPQYDLQSTSMTAETGAGVTLGPGQAVNYVITDREYKDAFGAAGHSSSINFTGGKGTLAYTNETMMVNGCAGYAQARSYAKISVSTERASQTITVYGKPFSLG</sequence>
<dbReference type="EMBL" id="JAVLUS010000013">
    <property type="protein sequence ID" value="MDS1115249.1"/>
    <property type="molecule type" value="Genomic_DNA"/>
</dbReference>
<evidence type="ECO:0000313" key="2">
    <source>
        <dbReference type="Proteomes" id="UP001265083"/>
    </source>
</evidence>
<dbReference type="RefSeq" id="WP_310951253.1">
    <property type="nucleotide sequence ID" value="NZ_JAVLUS010000013.1"/>
</dbReference>
<name>A0ABU2GWB8_9ACTN</name>
<dbReference type="Pfam" id="PF09203">
    <property type="entry name" value="MspA"/>
    <property type="match status" value="1"/>
</dbReference>
<dbReference type="Gene3D" id="2.60.40.1650">
    <property type="entry name" value="Porin MspA (Ig-like beta-sandwich domain)"/>
    <property type="match status" value="1"/>
</dbReference>
<reference evidence="1 2" key="1">
    <citation type="submission" date="2023-08" db="EMBL/GenBank/DDBJ databases">
        <title>Bioegradation of LLDPE and BLDPE plastic by marine bacteria from coast plastic debris.</title>
        <authorList>
            <person name="Rong Z."/>
        </authorList>
    </citation>
    <scope>NUCLEOTIDE SEQUENCE [LARGE SCALE GENOMIC DNA]</scope>
    <source>
        <strain evidence="1 2">Z-2</strain>
    </source>
</reference>
<organism evidence="1 2">
    <name type="scientific">Gordonia westfalica</name>
    <dbReference type="NCBI Taxonomy" id="158898"/>
    <lineage>
        <taxon>Bacteria</taxon>
        <taxon>Bacillati</taxon>
        <taxon>Actinomycetota</taxon>
        <taxon>Actinomycetes</taxon>
        <taxon>Mycobacteriales</taxon>
        <taxon>Gordoniaceae</taxon>
        <taxon>Gordonia</taxon>
    </lineage>
</organism>